<reference evidence="2" key="1">
    <citation type="submission" date="2020-03" db="EMBL/GenBank/DDBJ databases">
        <title>Studies in the Genomics of Life Span.</title>
        <authorList>
            <person name="Glass D."/>
        </authorList>
    </citation>
    <scope>NUCLEOTIDE SEQUENCE</scope>
    <source>
        <strain evidence="2">SUZIE</strain>
        <tissue evidence="2">Muscle</tissue>
    </source>
</reference>
<accession>A0AA41MML2</accession>
<name>A0AA41MML2_SCICA</name>
<evidence type="ECO:0000313" key="3">
    <source>
        <dbReference type="Proteomes" id="UP001166674"/>
    </source>
</evidence>
<keyword evidence="2" id="KW-0687">Ribonucleoprotein</keyword>
<dbReference type="EMBL" id="JAATJV010234600">
    <property type="protein sequence ID" value="MBZ3874700.1"/>
    <property type="molecule type" value="Genomic_DNA"/>
</dbReference>
<evidence type="ECO:0000313" key="2">
    <source>
        <dbReference type="EMBL" id="MBZ3874700.1"/>
    </source>
</evidence>
<protein>
    <submittedName>
        <fullName evidence="2">60S ribosomal protein L29</fullName>
    </submittedName>
</protein>
<gene>
    <name evidence="2" type="ORF">SUZIE_129230</name>
</gene>
<dbReference type="Proteomes" id="UP001166674">
    <property type="component" value="Unassembled WGS sequence"/>
</dbReference>
<evidence type="ECO:0000256" key="1">
    <source>
        <dbReference type="SAM" id="MobiDB-lite"/>
    </source>
</evidence>
<comment type="caution">
    <text evidence="2">The sequence shown here is derived from an EMBL/GenBank/DDBJ whole genome shotgun (WGS) entry which is preliminary data.</text>
</comment>
<keyword evidence="2" id="KW-0689">Ribosomal protein</keyword>
<proteinExistence type="predicted"/>
<organism evidence="2 3">
    <name type="scientific">Sciurus carolinensis</name>
    <name type="common">Eastern gray squirrel</name>
    <dbReference type="NCBI Taxonomy" id="30640"/>
    <lineage>
        <taxon>Eukaryota</taxon>
        <taxon>Metazoa</taxon>
        <taxon>Chordata</taxon>
        <taxon>Craniata</taxon>
        <taxon>Vertebrata</taxon>
        <taxon>Euteleostomi</taxon>
        <taxon>Mammalia</taxon>
        <taxon>Eutheria</taxon>
        <taxon>Euarchontoglires</taxon>
        <taxon>Glires</taxon>
        <taxon>Rodentia</taxon>
        <taxon>Sciuromorpha</taxon>
        <taxon>Sciuridae</taxon>
        <taxon>Sciurinae</taxon>
        <taxon>Sciurini</taxon>
        <taxon>Sciurus</taxon>
    </lineage>
</organism>
<sequence>MHFAKKNNKKGLKKTQANNDKVMSACAEAVKALVKTKEVKPKMLKGASLKLDRLALLAHPKHGKRACAHKASTGSAGQRSKPKPRPRVQLQLQYQHWLWLRLLLLPARVPRPPRVPRSL</sequence>
<keyword evidence="3" id="KW-1185">Reference proteome</keyword>
<dbReference type="AlphaFoldDB" id="A0AA41MML2"/>
<feature type="region of interest" description="Disordered" evidence="1">
    <location>
        <begin position="61"/>
        <end position="88"/>
    </location>
</feature>
<dbReference type="GO" id="GO:0005840">
    <property type="term" value="C:ribosome"/>
    <property type="evidence" value="ECO:0007669"/>
    <property type="project" value="UniProtKB-KW"/>
</dbReference>